<sequence length="234" mass="25931">MPPRPPPSCAGGCTPAAPARSPLPPPRPLHSRSAAWPPATPSVGGACEEEIERLRNYSRCAGLMFQVVDDVLDVTRSSEELGKTRGKDLVADKVTYPKLIGIERSMEYVQRLKEEAQEQLIGFVTEKAAPLFALADYIANRQKFILIDRQLRDAFKIQTSIGEKLEPAESDEWIREESNELGSVCNSNPTLHDLCNATNLLGIEDDRIGPAEDEFDDCDLDDDIDPALKEQIDR</sequence>
<feature type="region of interest" description="Disordered" evidence="5">
    <location>
        <begin position="1"/>
        <end position="42"/>
    </location>
</feature>
<dbReference type="GO" id="GO:0004311">
    <property type="term" value="F:geranylgeranyl diphosphate synthase activity"/>
    <property type="evidence" value="ECO:0007669"/>
    <property type="project" value="TreeGrafter"/>
</dbReference>
<dbReference type="Pfam" id="PF00348">
    <property type="entry name" value="polyprenyl_synt"/>
    <property type="match status" value="1"/>
</dbReference>
<keyword evidence="7" id="KW-1185">Reference proteome</keyword>
<dbReference type="InterPro" id="IPR008949">
    <property type="entry name" value="Isoprenoid_synthase_dom_sf"/>
</dbReference>
<dbReference type="AlphaFoldDB" id="A0A830BBK3"/>
<dbReference type="GO" id="GO:0008299">
    <property type="term" value="P:isoprenoid biosynthetic process"/>
    <property type="evidence" value="ECO:0007669"/>
    <property type="project" value="InterPro"/>
</dbReference>
<dbReference type="InterPro" id="IPR000092">
    <property type="entry name" value="Polyprenyl_synt"/>
</dbReference>
<keyword evidence="3" id="KW-0479">Metal-binding</keyword>
<keyword evidence="4" id="KW-0460">Magnesium</keyword>
<proteinExistence type="inferred from homology"/>
<comment type="similarity">
    <text evidence="2">Belongs to the FPP/GGPP synthase family.</text>
</comment>
<comment type="caution">
    <text evidence="6">The sequence shown here is derived from an EMBL/GenBank/DDBJ whole genome shotgun (WGS) entry which is preliminary data.</text>
</comment>
<organism evidence="6 7">
    <name type="scientific">Phtheirospermum japonicum</name>
    <dbReference type="NCBI Taxonomy" id="374723"/>
    <lineage>
        <taxon>Eukaryota</taxon>
        <taxon>Viridiplantae</taxon>
        <taxon>Streptophyta</taxon>
        <taxon>Embryophyta</taxon>
        <taxon>Tracheophyta</taxon>
        <taxon>Spermatophyta</taxon>
        <taxon>Magnoliopsida</taxon>
        <taxon>eudicotyledons</taxon>
        <taxon>Gunneridae</taxon>
        <taxon>Pentapetalae</taxon>
        <taxon>asterids</taxon>
        <taxon>lamiids</taxon>
        <taxon>Lamiales</taxon>
        <taxon>Orobanchaceae</taxon>
        <taxon>Orobanchaceae incertae sedis</taxon>
        <taxon>Phtheirospermum</taxon>
    </lineage>
</organism>
<evidence type="ECO:0000256" key="4">
    <source>
        <dbReference type="ARBA" id="ARBA00022842"/>
    </source>
</evidence>
<dbReference type="PANTHER" id="PTHR43281:SF24">
    <property type="entry name" value="OS07G0580900 PROTEIN"/>
    <property type="match status" value="1"/>
</dbReference>
<accession>A0A830BBK3</accession>
<dbReference type="PANTHER" id="PTHR43281">
    <property type="entry name" value="FARNESYL DIPHOSPHATE SYNTHASE"/>
    <property type="match status" value="1"/>
</dbReference>
<dbReference type="Proteomes" id="UP000653305">
    <property type="component" value="Unassembled WGS sequence"/>
</dbReference>
<gene>
    <name evidence="6" type="ORF">PHJA_000586400</name>
</gene>
<dbReference type="GO" id="GO:0046872">
    <property type="term" value="F:metal ion binding"/>
    <property type="evidence" value="ECO:0007669"/>
    <property type="project" value="UniProtKB-KW"/>
</dbReference>
<evidence type="ECO:0000256" key="5">
    <source>
        <dbReference type="SAM" id="MobiDB-lite"/>
    </source>
</evidence>
<name>A0A830BBK3_9LAMI</name>
<evidence type="ECO:0000313" key="6">
    <source>
        <dbReference type="EMBL" id="GFP84426.1"/>
    </source>
</evidence>
<dbReference type="EMBL" id="BMAC01000085">
    <property type="protein sequence ID" value="GFP84426.1"/>
    <property type="molecule type" value="Genomic_DNA"/>
</dbReference>
<evidence type="ECO:0000256" key="1">
    <source>
        <dbReference type="ARBA" id="ARBA00001946"/>
    </source>
</evidence>
<evidence type="ECO:0000256" key="3">
    <source>
        <dbReference type="ARBA" id="ARBA00022723"/>
    </source>
</evidence>
<evidence type="ECO:0000256" key="2">
    <source>
        <dbReference type="ARBA" id="ARBA00006706"/>
    </source>
</evidence>
<reference evidence="6" key="1">
    <citation type="submission" date="2020-07" db="EMBL/GenBank/DDBJ databases">
        <title>Ethylene signaling mediates host invasion by parasitic plants.</title>
        <authorList>
            <person name="Yoshida S."/>
        </authorList>
    </citation>
    <scope>NUCLEOTIDE SEQUENCE</scope>
    <source>
        <strain evidence="6">Okayama</strain>
    </source>
</reference>
<protein>
    <submittedName>
        <fullName evidence="6">Geranylgeranyl pyrophosphate synthase chloroplastic/chromoplastic</fullName>
    </submittedName>
</protein>
<comment type="cofactor">
    <cofactor evidence="1">
        <name>Mg(2+)</name>
        <dbReference type="ChEBI" id="CHEBI:18420"/>
    </cofactor>
</comment>
<dbReference type="OrthoDB" id="6921389at2759"/>
<dbReference type="Gene3D" id="1.10.600.10">
    <property type="entry name" value="Farnesyl Diphosphate Synthase"/>
    <property type="match status" value="1"/>
</dbReference>
<dbReference type="SUPFAM" id="SSF48576">
    <property type="entry name" value="Terpenoid synthases"/>
    <property type="match status" value="1"/>
</dbReference>
<evidence type="ECO:0000313" key="7">
    <source>
        <dbReference type="Proteomes" id="UP000653305"/>
    </source>
</evidence>